<keyword evidence="2" id="KW-1185">Reference proteome</keyword>
<dbReference type="AlphaFoldDB" id="A0A660KTF6"/>
<protein>
    <submittedName>
        <fullName evidence="1">Uncharacterized protein</fullName>
    </submittedName>
</protein>
<gene>
    <name evidence="1" type="ORF">FH972_011534</name>
</gene>
<reference evidence="1 2" key="1">
    <citation type="submission" date="2019-06" db="EMBL/GenBank/DDBJ databases">
        <title>A chromosomal-level reference genome of Carpinus fangiana (Coryloideae, Betulaceae).</title>
        <authorList>
            <person name="Yang X."/>
            <person name="Wang Z."/>
            <person name="Zhang L."/>
            <person name="Hao G."/>
            <person name="Liu J."/>
            <person name="Yang Y."/>
        </authorList>
    </citation>
    <scope>NUCLEOTIDE SEQUENCE [LARGE SCALE GENOMIC DNA]</scope>
    <source>
        <strain evidence="1">Cfa_2016G</strain>
        <tissue evidence="1">Leaf</tissue>
    </source>
</reference>
<dbReference type="Proteomes" id="UP000327013">
    <property type="component" value="Chromosome 4"/>
</dbReference>
<organism evidence="1 2">
    <name type="scientific">Carpinus fangiana</name>
    <dbReference type="NCBI Taxonomy" id="176857"/>
    <lineage>
        <taxon>Eukaryota</taxon>
        <taxon>Viridiplantae</taxon>
        <taxon>Streptophyta</taxon>
        <taxon>Embryophyta</taxon>
        <taxon>Tracheophyta</taxon>
        <taxon>Spermatophyta</taxon>
        <taxon>Magnoliopsida</taxon>
        <taxon>eudicotyledons</taxon>
        <taxon>Gunneridae</taxon>
        <taxon>Pentapetalae</taxon>
        <taxon>rosids</taxon>
        <taxon>fabids</taxon>
        <taxon>Fagales</taxon>
        <taxon>Betulaceae</taxon>
        <taxon>Carpinus</taxon>
    </lineage>
</organism>
<name>A0A660KTF6_9ROSI</name>
<dbReference type="EMBL" id="CM017324">
    <property type="protein sequence ID" value="KAE8039091.1"/>
    <property type="molecule type" value="Genomic_DNA"/>
</dbReference>
<proteinExistence type="predicted"/>
<sequence>MTGARVLWEKRNTQRLVELDGVIHRSGNETHWREEEGHGFGLILAAKFGFIIPQSSCRAIQPKPQQISQSHTHHHPKSSKKLIILCISKSLANCILCFSNSTICLSLSLSSTTPVQRTLSFSPYKYGAHYEREEERWSTGLHINEIDRVQAERRVHVERQPAQPHHPERERVRRWTVPLDCDGERERREEKEGKKER</sequence>
<accession>A0A660KTF6</accession>
<evidence type="ECO:0000313" key="2">
    <source>
        <dbReference type="Proteomes" id="UP000327013"/>
    </source>
</evidence>
<evidence type="ECO:0000313" key="1">
    <source>
        <dbReference type="EMBL" id="KAE8039091.1"/>
    </source>
</evidence>